<dbReference type="SUPFAM" id="SSF48452">
    <property type="entry name" value="TPR-like"/>
    <property type="match status" value="1"/>
</dbReference>
<evidence type="ECO:0000256" key="5">
    <source>
        <dbReference type="ARBA" id="ARBA00023237"/>
    </source>
</evidence>
<dbReference type="GO" id="GO:0009279">
    <property type="term" value="C:cell outer membrane"/>
    <property type="evidence" value="ECO:0007669"/>
    <property type="project" value="UniProtKB-SubCell"/>
</dbReference>
<dbReference type="Gene3D" id="1.25.40.390">
    <property type="match status" value="1"/>
</dbReference>
<dbReference type="EMBL" id="SNZV01000006">
    <property type="protein sequence ID" value="TDS12176.1"/>
    <property type="molecule type" value="Genomic_DNA"/>
</dbReference>
<sequence>MKINIYIKQSLVIFTALTLFLGCNDDFMERAPLDRLVNENFWNSQSDLELYVNGLYQVYIWGHTQDPRRPPFSVRGSHIAYGDVISDNATNMGQNIDVRLTDAYVVPLNDDNNGWSWGNLRQINHFLANYRRAAIPEETKQAYAGEVYFFKAWDYFRRVQIFGDVPWIAADLAVDSPELYAARDPRALVMDSVLMCINRAIAWLPAAGGANPVGRIDQDKAQFLKSRICLYEGTYRKYHTEIGLQSSAAQWLQESVAASDALISSGRYALYDNGRADAYWALFAQRDAAIRTNPEAVLGVEYNFNIGVMNDLLVYYHDNIHLGITGQKSLVDEYLCVDGRPIYIGGGPGSYVDNPLFLGFGKWTELENRDPRLTQTICRPGEYISIFNRSTGVYDAQANGINFPRLQFTGLEQSGYRFIKHWMPDKDLMDRAHGSSQSVIEFRYAEALLNYVEAKYELGNLVQQDVDITINRLRERAGFDFTTYPSSRLLIGNEPVDPRLDAIYADKLDYAVTPLLREIRRERRVEMAQEDLRYWDLMRWKAARLLTVPMRGVRMTAEMQELYSGSHANGLINPTTGILEFATIALLNRDVFVDEDGFIILKARSTNMSNGILPWSDYRYLWPIPTGQLALNNLLTQNPGWE</sequence>
<dbReference type="Proteomes" id="UP000294752">
    <property type="component" value="Unassembled WGS sequence"/>
</dbReference>
<gene>
    <name evidence="7" type="ORF">B0I21_10631</name>
</gene>
<evidence type="ECO:0000256" key="1">
    <source>
        <dbReference type="ARBA" id="ARBA00004442"/>
    </source>
</evidence>
<keyword evidence="4" id="KW-0472">Membrane</keyword>
<evidence type="ECO:0000313" key="8">
    <source>
        <dbReference type="Proteomes" id="UP000294752"/>
    </source>
</evidence>
<dbReference type="AlphaFoldDB" id="A0A4R7D0A9"/>
<dbReference type="PROSITE" id="PS51257">
    <property type="entry name" value="PROKAR_LIPOPROTEIN"/>
    <property type="match status" value="1"/>
</dbReference>
<dbReference type="InterPro" id="IPR011990">
    <property type="entry name" value="TPR-like_helical_dom_sf"/>
</dbReference>
<keyword evidence="8" id="KW-1185">Reference proteome</keyword>
<reference evidence="7 8" key="1">
    <citation type="submission" date="2019-03" db="EMBL/GenBank/DDBJ databases">
        <title>Genomic Encyclopedia of Type Strains, Phase III (KMG-III): the genomes of soil and plant-associated and newly described type strains.</title>
        <authorList>
            <person name="Whitman W."/>
        </authorList>
    </citation>
    <scope>NUCLEOTIDE SEQUENCE [LARGE SCALE GENOMIC DNA]</scope>
    <source>
        <strain evidence="7 8">CGMCC 1.12801</strain>
    </source>
</reference>
<dbReference type="InterPro" id="IPR012944">
    <property type="entry name" value="SusD_RagB_dom"/>
</dbReference>
<comment type="subcellular location">
    <subcellularLocation>
        <location evidence="1">Cell outer membrane</location>
    </subcellularLocation>
</comment>
<dbReference type="RefSeq" id="WP_208292337.1">
    <property type="nucleotide sequence ID" value="NZ_SNZV01000006.1"/>
</dbReference>
<comment type="caution">
    <text evidence="7">The sequence shown here is derived from an EMBL/GenBank/DDBJ whole genome shotgun (WGS) entry which is preliminary data.</text>
</comment>
<dbReference type="Pfam" id="PF07980">
    <property type="entry name" value="SusD_RagB"/>
    <property type="match status" value="1"/>
</dbReference>
<feature type="domain" description="RagB/SusD" evidence="6">
    <location>
        <begin position="326"/>
        <end position="641"/>
    </location>
</feature>
<accession>A0A4R7D0A9</accession>
<keyword evidence="5" id="KW-0998">Cell outer membrane</keyword>
<proteinExistence type="inferred from homology"/>
<comment type="similarity">
    <text evidence="2">Belongs to the SusD family.</text>
</comment>
<evidence type="ECO:0000256" key="2">
    <source>
        <dbReference type="ARBA" id="ARBA00006275"/>
    </source>
</evidence>
<organism evidence="7 8">
    <name type="scientific">Sphingobacterium paludis</name>
    <dbReference type="NCBI Taxonomy" id="1476465"/>
    <lineage>
        <taxon>Bacteria</taxon>
        <taxon>Pseudomonadati</taxon>
        <taxon>Bacteroidota</taxon>
        <taxon>Sphingobacteriia</taxon>
        <taxon>Sphingobacteriales</taxon>
        <taxon>Sphingobacteriaceae</taxon>
        <taxon>Sphingobacterium</taxon>
    </lineage>
</organism>
<evidence type="ECO:0000313" key="7">
    <source>
        <dbReference type="EMBL" id="TDS12176.1"/>
    </source>
</evidence>
<protein>
    <submittedName>
        <fullName evidence="7">Putative outer membrane starch-binding protein</fullName>
    </submittedName>
</protein>
<evidence type="ECO:0000256" key="3">
    <source>
        <dbReference type="ARBA" id="ARBA00022729"/>
    </source>
</evidence>
<name>A0A4R7D0A9_9SPHI</name>
<evidence type="ECO:0000259" key="6">
    <source>
        <dbReference type="Pfam" id="PF07980"/>
    </source>
</evidence>
<evidence type="ECO:0000256" key="4">
    <source>
        <dbReference type="ARBA" id="ARBA00023136"/>
    </source>
</evidence>
<keyword evidence="3" id="KW-0732">Signal</keyword>